<dbReference type="AlphaFoldDB" id="A0A915KJD6"/>
<dbReference type="Pfam" id="PF07690">
    <property type="entry name" value="MFS_1"/>
    <property type="match status" value="1"/>
</dbReference>
<dbReference type="SUPFAM" id="SSF103473">
    <property type="entry name" value="MFS general substrate transporter"/>
    <property type="match status" value="1"/>
</dbReference>
<dbReference type="GO" id="GO:0015867">
    <property type="term" value="P:ATP transport"/>
    <property type="evidence" value="ECO:0007669"/>
    <property type="project" value="TreeGrafter"/>
</dbReference>
<dbReference type="PANTHER" id="PTHR11662:SF279">
    <property type="entry name" value="VOLTAGE-GATED PURINE NUCLEOTIDE UNIPORTER SLC17A9"/>
    <property type="match status" value="1"/>
</dbReference>
<dbReference type="WBParaSite" id="nRc.2.0.1.t38126-RA">
    <property type="protein sequence ID" value="nRc.2.0.1.t38126-RA"/>
    <property type="gene ID" value="nRc.2.0.1.g38126"/>
</dbReference>
<dbReference type="InterPro" id="IPR050382">
    <property type="entry name" value="MFS_Na/Anion_cotransporter"/>
</dbReference>
<evidence type="ECO:0000256" key="3">
    <source>
        <dbReference type="ARBA" id="ARBA00022989"/>
    </source>
</evidence>
<keyword evidence="3 5" id="KW-1133">Transmembrane helix</keyword>
<dbReference type="GO" id="GO:0022857">
    <property type="term" value="F:transmembrane transporter activity"/>
    <property type="evidence" value="ECO:0007669"/>
    <property type="project" value="InterPro"/>
</dbReference>
<evidence type="ECO:0000256" key="2">
    <source>
        <dbReference type="ARBA" id="ARBA00022692"/>
    </source>
</evidence>
<reference evidence="8" key="1">
    <citation type="submission" date="2022-11" db="UniProtKB">
        <authorList>
            <consortium name="WormBaseParasite"/>
        </authorList>
    </citation>
    <scope>IDENTIFICATION</scope>
</reference>
<feature type="domain" description="Major facilitator superfamily (MFS) profile" evidence="6">
    <location>
        <begin position="1"/>
        <end position="405"/>
    </location>
</feature>
<feature type="transmembrane region" description="Helical" evidence="5">
    <location>
        <begin position="220"/>
        <end position="240"/>
    </location>
</feature>
<keyword evidence="4 5" id="KW-0472">Membrane</keyword>
<evidence type="ECO:0000313" key="8">
    <source>
        <dbReference type="WBParaSite" id="nRc.2.0.1.t38126-RA"/>
    </source>
</evidence>
<sequence>MSVSTVASSYSWSKTDSGMILSCFFWGYVCVQAVAGHLADTYGGEKILAIATLVWSGVTLASPFIFQFAYLTPHPIALIVASRILLGLAQGKFFKCLARGFHFPTIASLIAKSVQSPERAKLFGLVMAGSHVGTVICGSAGSLILETFGWEPLFFLIGIFGIFWWTHFQYVYRMSLFEKMHDNDSKSLLKLDVEAYGNDKKTKNAPVPLPWGRLLRKTSFWAAFCAHFCGANAYFTLFSWMPSYFSENYSEAKGWVFNFLPNLAIMTTSMLAPSMATKLCERGLSLTLVRKIMEGTSQIGIAICLALASASKDYELALFSLSAAMALRGLHHGGVAVNPQDFAPNHTGAVFGLMNMASALPGFIGVYTAGYILETYHSWSYVFSFTASVCLLGVAVYSAFGTSKQII</sequence>
<dbReference type="Proteomes" id="UP000887565">
    <property type="component" value="Unplaced"/>
</dbReference>
<dbReference type="PROSITE" id="PS50850">
    <property type="entry name" value="MFS"/>
    <property type="match status" value="1"/>
</dbReference>
<feature type="transmembrane region" description="Helical" evidence="5">
    <location>
        <begin position="18"/>
        <end position="35"/>
    </location>
</feature>
<evidence type="ECO:0000256" key="1">
    <source>
        <dbReference type="ARBA" id="ARBA00004141"/>
    </source>
</evidence>
<feature type="transmembrane region" description="Helical" evidence="5">
    <location>
        <begin position="122"/>
        <end position="141"/>
    </location>
</feature>
<dbReference type="PANTHER" id="PTHR11662">
    <property type="entry name" value="SOLUTE CARRIER FAMILY 17"/>
    <property type="match status" value="1"/>
</dbReference>
<accession>A0A915KJD6</accession>
<comment type="subcellular location">
    <subcellularLocation>
        <location evidence="1">Membrane</location>
        <topology evidence="1">Multi-pass membrane protein</topology>
    </subcellularLocation>
</comment>
<keyword evidence="2 5" id="KW-0812">Transmembrane</keyword>
<evidence type="ECO:0000256" key="4">
    <source>
        <dbReference type="ARBA" id="ARBA00023136"/>
    </source>
</evidence>
<evidence type="ECO:0000256" key="5">
    <source>
        <dbReference type="SAM" id="Phobius"/>
    </source>
</evidence>
<protein>
    <submittedName>
        <fullName evidence="8">Major facilitator superfamily (MFS) profile domain-containing protein</fullName>
    </submittedName>
</protein>
<name>A0A915KJD6_ROMCU</name>
<dbReference type="OMA" id="RTIMPVC"/>
<evidence type="ECO:0000259" key="6">
    <source>
        <dbReference type="PROSITE" id="PS50850"/>
    </source>
</evidence>
<proteinExistence type="predicted"/>
<feature type="transmembrane region" description="Helical" evidence="5">
    <location>
        <begin position="349"/>
        <end position="373"/>
    </location>
</feature>
<organism evidence="7 8">
    <name type="scientific">Romanomermis culicivorax</name>
    <name type="common">Nematode worm</name>
    <dbReference type="NCBI Taxonomy" id="13658"/>
    <lineage>
        <taxon>Eukaryota</taxon>
        <taxon>Metazoa</taxon>
        <taxon>Ecdysozoa</taxon>
        <taxon>Nematoda</taxon>
        <taxon>Enoplea</taxon>
        <taxon>Dorylaimia</taxon>
        <taxon>Mermithida</taxon>
        <taxon>Mermithoidea</taxon>
        <taxon>Mermithidae</taxon>
        <taxon>Romanomermis</taxon>
    </lineage>
</organism>
<keyword evidence="7" id="KW-1185">Reference proteome</keyword>
<dbReference type="InterPro" id="IPR020846">
    <property type="entry name" value="MFS_dom"/>
</dbReference>
<dbReference type="InterPro" id="IPR011701">
    <property type="entry name" value="MFS"/>
</dbReference>
<evidence type="ECO:0000313" key="7">
    <source>
        <dbReference type="Proteomes" id="UP000887565"/>
    </source>
</evidence>
<dbReference type="InterPro" id="IPR036259">
    <property type="entry name" value="MFS_trans_sf"/>
</dbReference>
<feature type="transmembrane region" description="Helical" evidence="5">
    <location>
        <begin position="47"/>
        <end position="70"/>
    </location>
</feature>
<dbReference type="Gene3D" id="1.20.1250.20">
    <property type="entry name" value="MFS general substrate transporter like domains"/>
    <property type="match status" value="1"/>
</dbReference>
<feature type="transmembrane region" description="Helical" evidence="5">
    <location>
        <begin position="260"/>
        <end position="280"/>
    </location>
</feature>
<feature type="transmembrane region" description="Helical" evidence="5">
    <location>
        <begin position="379"/>
        <end position="400"/>
    </location>
</feature>
<dbReference type="GO" id="GO:0016020">
    <property type="term" value="C:membrane"/>
    <property type="evidence" value="ECO:0007669"/>
    <property type="project" value="UniProtKB-SubCell"/>
</dbReference>
<feature type="transmembrane region" description="Helical" evidence="5">
    <location>
        <begin position="153"/>
        <end position="172"/>
    </location>
</feature>